<gene>
    <name evidence="2" type="ORF">EW146_g7258</name>
</gene>
<keyword evidence="1" id="KW-0812">Transmembrane</keyword>
<sequence>MTTKLNFLSPSSNSMAFFVLCDLKLYLISICNLIIKVDACYIKGMLTNPDLEPSASINRWILSILTFHFTLIHISSILHTLDGLSHCPPQPGNIAEPFNHFED</sequence>
<reference evidence="2 3" key="1">
    <citation type="submission" date="2019-02" db="EMBL/GenBank/DDBJ databases">
        <title>Genome sequencing of the rare red list fungi Bondarzewia mesenterica.</title>
        <authorList>
            <person name="Buettner E."/>
            <person name="Kellner H."/>
        </authorList>
    </citation>
    <scope>NUCLEOTIDE SEQUENCE [LARGE SCALE GENOMIC DNA]</scope>
    <source>
        <strain evidence="2 3">DSM 108281</strain>
    </source>
</reference>
<name>A0A4S4LLV1_9AGAM</name>
<protein>
    <submittedName>
        <fullName evidence="2">Uncharacterized protein</fullName>
    </submittedName>
</protein>
<dbReference type="OrthoDB" id="3037028at2759"/>
<dbReference type="Proteomes" id="UP000310158">
    <property type="component" value="Unassembled WGS sequence"/>
</dbReference>
<keyword evidence="1" id="KW-1133">Transmembrane helix</keyword>
<organism evidence="2 3">
    <name type="scientific">Bondarzewia mesenterica</name>
    <dbReference type="NCBI Taxonomy" id="1095465"/>
    <lineage>
        <taxon>Eukaryota</taxon>
        <taxon>Fungi</taxon>
        <taxon>Dikarya</taxon>
        <taxon>Basidiomycota</taxon>
        <taxon>Agaricomycotina</taxon>
        <taxon>Agaricomycetes</taxon>
        <taxon>Russulales</taxon>
        <taxon>Bondarzewiaceae</taxon>
        <taxon>Bondarzewia</taxon>
    </lineage>
</organism>
<accession>A0A4S4LLV1</accession>
<feature type="transmembrane region" description="Helical" evidence="1">
    <location>
        <begin position="15"/>
        <end position="35"/>
    </location>
</feature>
<comment type="caution">
    <text evidence="2">The sequence shown here is derived from an EMBL/GenBank/DDBJ whole genome shotgun (WGS) entry which is preliminary data.</text>
</comment>
<evidence type="ECO:0000256" key="1">
    <source>
        <dbReference type="SAM" id="Phobius"/>
    </source>
</evidence>
<dbReference type="EMBL" id="SGPL01000404">
    <property type="protein sequence ID" value="THH12905.1"/>
    <property type="molecule type" value="Genomic_DNA"/>
</dbReference>
<evidence type="ECO:0000313" key="2">
    <source>
        <dbReference type="EMBL" id="THH12905.1"/>
    </source>
</evidence>
<proteinExistence type="predicted"/>
<keyword evidence="3" id="KW-1185">Reference proteome</keyword>
<evidence type="ECO:0000313" key="3">
    <source>
        <dbReference type="Proteomes" id="UP000310158"/>
    </source>
</evidence>
<dbReference type="AlphaFoldDB" id="A0A4S4LLV1"/>
<keyword evidence="1" id="KW-0472">Membrane</keyword>